<dbReference type="GO" id="GO:0008932">
    <property type="term" value="F:lytic endotransglycosylase activity"/>
    <property type="evidence" value="ECO:0007669"/>
    <property type="project" value="UniProtKB-UniRule"/>
</dbReference>
<dbReference type="RefSeq" id="WP_348787937.1">
    <property type="nucleotide sequence ID" value="NZ_CP157390.1"/>
</dbReference>
<keyword evidence="2 7" id="KW-0812">Transmembrane</keyword>
<sequence>MDSSLAQNPQEKPDPPAFPAVNRPPMTRREAREARQAAEAAEAAEAQQNATSPEAAQPQADAREAERSALAGLDFDSVITGPVAKVEPAEEPELEAVGVGVRHGSDQGHEHEHPVRALFGALDEEPASSQAESPLAWRQQHYLSHEDAPKRKRRWVKPLVVTLVVLLILGGLGGGAYAFFQPQIAKIVTALSPVDNDYTGDGTGEVMFTIKSGDTGDSIATNLHAAGVTKSYDAFYELLLRQHPQVEFQPGVFKLAKRMSAQSALIALQDPASRVENTAVIPEGTTEKDILKIVADSTKIPLADLQKASSTPAAYGLPPQAKSLEGFLFPATYTFGPSTTAKEAITTMVNRMFQALDDAGVAPADRWRTVLLASVVQREAGLKDDYPKVARVFLNRLAQGWKLESDATVTYGTGHTERAGTTDAERADASNPYNTYVHPGLPPAPISNPGDLAINAAVHPANGPWMFFVTWNLKTGETIFSTTLAEHEAAVEKWHQWMKDNPGYE</sequence>
<proteinExistence type="inferred from homology"/>
<evidence type="ECO:0000256" key="6">
    <source>
        <dbReference type="ARBA" id="ARBA00023316"/>
    </source>
</evidence>
<comment type="function">
    <text evidence="7">Functions as a peptidoglycan terminase that cleaves nascent peptidoglycan strands endolytically to terminate their elongation.</text>
</comment>
<evidence type="ECO:0000256" key="4">
    <source>
        <dbReference type="ARBA" id="ARBA00023136"/>
    </source>
</evidence>
<evidence type="ECO:0000256" key="2">
    <source>
        <dbReference type="ARBA" id="ARBA00022692"/>
    </source>
</evidence>
<evidence type="ECO:0000256" key="1">
    <source>
        <dbReference type="ARBA" id="ARBA00022475"/>
    </source>
</evidence>
<gene>
    <name evidence="7 9" type="primary">mltG</name>
    <name evidence="9" type="ORF">AAME72_18190</name>
</gene>
<evidence type="ECO:0000256" key="7">
    <source>
        <dbReference type="HAMAP-Rule" id="MF_02065"/>
    </source>
</evidence>
<evidence type="ECO:0000256" key="8">
    <source>
        <dbReference type="SAM" id="MobiDB-lite"/>
    </source>
</evidence>
<evidence type="ECO:0000256" key="3">
    <source>
        <dbReference type="ARBA" id="ARBA00022989"/>
    </source>
</evidence>
<dbReference type="GO" id="GO:0005886">
    <property type="term" value="C:plasma membrane"/>
    <property type="evidence" value="ECO:0007669"/>
    <property type="project" value="UniProtKB-SubCell"/>
</dbReference>
<dbReference type="Gene3D" id="3.30.1490.480">
    <property type="entry name" value="Endolytic murein transglycosylase"/>
    <property type="match status" value="1"/>
</dbReference>
<dbReference type="InterPro" id="IPR003770">
    <property type="entry name" value="MLTG-like"/>
</dbReference>
<evidence type="ECO:0000256" key="5">
    <source>
        <dbReference type="ARBA" id="ARBA00023239"/>
    </source>
</evidence>
<feature type="compositionally biased region" description="Low complexity" evidence="8">
    <location>
        <begin position="37"/>
        <end position="48"/>
    </location>
</feature>
<keyword evidence="4 7" id="KW-0472">Membrane</keyword>
<comment type="subcellular location">
    <subcellularLocation>
        <location evidence="7">Cell membrane</location>
        <topology evidence="7">Single-pass membrane protein</topology>
    </subcellularLocation>
</comment>
<name>A0AAU7GC14_9MICO</name>
<dbReference type="EC" id="4.2.2.29" evidence="7"/>
<dbReference type="PANTHER" id="PTHR30518">
    <property type="entry name" value="ENDOLYTIC MUREIN TRANSGLYCOSYLASE"/>
    <property type="match status" value="1"/>
</dbReference>
<feature type="compositionally biased region" description="Polar residues" evidence="8">
    <location>
        <begin position="1"/>
        <end position="10"/>
    </location>
</feature>
<keyword evidence="5 7" id="KW-0456">Lyase</keyword>
<dbReference type="GO" id="GO:0071555">
    <property type="term" value="P:cell wall organization"/>
    <property type="evidence" value="ECO:0007669"/>
    <property type="project" value="UniProtKB-KW"/>
</dbReference>
<dbReference type="Gene3D" id="3.30.160.60">
    <property type="entry name" value="Classic Zinc Finger"/>
    <property type="match status" value="1"/>
</dbReference>
<evidence type="ECO:0000313" key="9">
    <source>
        <dbReference type="EMBL" id="XBM47976.1"/>
    </source>
</evidence>
<feature type="site" description="Important for catalytic activity" evidence="7">
    <location>
        <position position="379"/>
    </location>
</feature>
<accession>A0AAU7GC14</accession>
<keyword evidence="3 7" id="KW-1133">Transmembrane helix</keyword>
<dbReference type="HAMAP" id="MF_02065">
    <property type="entry name" value="MltG"/>
    <property type="match status" value="1"/>
</dbReference>
<feature type="transmembrane region" description="Helical" evidence="7">
    <location>
        <begin position="159"/>
        <end position="180"/>
    </location>
</feature>
<comment type="catalytic activity">
    <reaction evidence="7">
        <text>a peptidoglycan chain = a peptidoglycan chain with N-acetyl-1,6-anhydromuramyl-[peptide] at the reducing end + a peptidoglycan chain with N-acetylglucosamine at the non-reducing end.</text>
        <dbReference type="EC" id="4.2.2.29"/>
    </reaction>
</comment>
<protein>
    <recommendedName>
        <fullName evidence="7">Endolytic murein transglycosylase</fullName>
        <ecNumber evidence="7">4.2.2.29</ecNumber>
    </recommendedName>
    <alternativeName>
        <fullName evidence="7">Peptidoglycan lytic transglycosylase</fullName>
    </alternativeName>
    <alternativeName>
        <fullName evidence="7">Peptidoglycan polymerization terminase</fullName>
    </alternativeName>
</protein>
<dbReference type="CDD" id="cd08010">
    <property type="entry name" value="MltG_like"/>
    <property type="match status" value="1"/>
</dbReference>
<reference evidence="9" key="1">
    <citation type="submission" date="2024-05" db="EMBL/GenBank/DDBJ databases">
        <title>The Natural Products Discovery Center: Release of the First 8490 Sequenced Strains for Exploring Actinobacteria Biosynthetic Diversity.</title>
        <authorList>
            <person name="Kalkreuter E."/>
            <person name="Kautsar S.A."/>
            <person name="Yang D."/>
            <person name="Bader C.D."/>
            <person name="Teijaro C.N."/>
            <person name="Fluegel L."/>
            <person name="Davis C.M."/>
            <person name="Simpson J.R."/>
            <person name="Lauterbach L."/>
            <person name="Steele A.D."/>
            <person name="Gui C."/>
            <person name="Meng S."/>
            <person name="Li G."/>
            <person name="Viehrig K."/>
            <person name="Ye F."/>
            <person name="Su P."/>
            <person name="Kiefer A.F."/>
            <person name="Nichols A."/>
            <person name="Cepeda A.J."/>
            <person name="Yan W."/>
            <person name="Fan B."/>
            <person name="Jiang Y."/>
            <person name="Adhikari A."/>
            <person name="Zheng C.-J."/>
            <person name="Schuster L."/>
            <person name="Cowan T.M."/>
            <person name="Smanski M.J."/>
            <person name="Chevrette M.G."/>
            <person name="de Carvalho L.P.S."/>
            <person name="Shen B."/>
        </authorList>
    </citation>
    <scope>NUCLEOTIDE SEQUENCE</scope>
    <source>
        <strain evidence="9">NPDC080035</strain>
    </source>
</reference>
<comment type="similarity">
    <text evidence="7">Belongs to the transglycosylase MltG family.</text>
</comment>
<dbReference type="Pfam" id="PF02618">
    <property type="entry name" value="YceG"/>
    <property type="match status" value="1"/>
</dbReference>
<dbReference type="PANTHER" id="PTHR30518:SF2">
    <property type="entry name" value="ENDOLYTIC MUREIN TRANSGLYCOSYLASE"/>
    <property type="match status" value="1"/>
</dbReference>
<keyword evidence="1 7" id="KW-1003">Cell membrane</keyword>
<dbReference type="GO" id="GO:0009252">
    <property type="term" value="P:peptidoglycan biosynthetic process"/>
    <property type="evidence" value="ECO:0007669"/>
    <property type="project" value="UniProtKB-UniRule"/>
</dbReference>
<dbReference type="EMBL" id="CP157390">
    <property type="protein sequence ID" value="XBM47976.1"/>
    <property type="molecule type" value="Genomic_DNA"/>
</dbReference>
<dbReference type="AlphaFoldDB" id="A0AAU7GC14"/>
<feature type="region of interest" description="Disordered" evidence="8">
    <location>
        <begin position="1"/>
        <end position="68"/>
    </location>
</feature>
<feature type="compositionally biased region" description="Basic and acidic residues" evidence="8">
    <location>
        <begin position="27"/>
        <end position="36"/>
    </location>
</feature>
<dbReference type="NCBIfam" id="TIGR00247">
    <property type="entry name" value="endolytic transglycosylase MltG"/>
    <property type="match status" value="1"/>
</dbReference>
<organism evidence="9">
    <name type="scientific">Leifsonia sp. NPDC080035</name>
    <dbReference type="NCBI Taxonomy" id="3143936"/>
    <lineage>
        <taxon>Bacteria</taxon>
        <taxon>Bacillati</taxon>
        <taxon>Actinomycetota</taxon>
        <taxon>Actinomycetes</taxon>
        <taxon>Micrococcales</taxon>
        <taxon>Microbacteriaceae</taxon>
        <taxon>Leifsonia</taxon>
    </lineage>
</organism>
<keyword evidence="6 7" id="KW-0961">Cell wall biogenesis/degradation</keyword>